<gene>
    <name evidence="1" type="ORF">RI844_09345</name>
</gene>
<keyword evidence="2" id="KW-1185">Reference proteome</keyword>
<sequence>MMNKVTNNIILSVCLVVGLLACSPEVKESKTNEPAKEAEVKQEVTSEQTKAVVLLRGLPTLNTVSSVAIVELDPESDNFGEILSEFETPDINSNAPLHHLYYSPIGRLYATSLDPLCSLAEIGLVRDATGSPIIKGVDCLDTNGQQVGEDIMWHSVNGTQYMFVTFMGGTGVDQADGGSIGVFDPQSNAIIKIIEARKSQVGEGEPFIMYPHGISAYGDRMVVSSTVHPDLATGVGNNIVIIDLNTFTPIQNIVVEDAKPVGFPSSPVEVLFVRPDIVKDVEPAVLVNTMFGFETWKIPYDEANKTFGSPVKLYDGVEQGTGVPLEFYGNESELFISHALPGVVKRYHLSSLPELVTSGPDIAADPGAHHMIFYPTQSGKQVIAVQNNLLNLGNGADNDPTDVDFIAKVNAHTISVHDLATSERLATIDFKARYKKGIDNVEGLFGSGFTHHH</sequence>
<dbReference type="PROSITE" id="PS51257">
    <property type="entry name" value="PROKAR_LIPOPROTEIN"/>
    <property type="match status" value="1"/>
</dbReference>
<dbReference type="Proteomes" id="UP001301442">
    <property type="component" value="Chromosome"/>
</dbReference>
<protein>
    <recommendedName>
        <fullName evidence="3">Methanethiol oxidase</fullName>
    </recommendedName>
</protein>
<name>A0ABZ0GVB9_9GAMM</name>
<dbReference type="SUPFAM" id="SSF75011">
    <property type="entry name" value="3-carboxy-cis,cis-mucoante lactonizing enzyme"/>
    <property type="match status" value="1"/>
</dbReference>
<dbReference type="RefSeq" id="WP_348398178.1">
    <property type="nucleotide sequence ID" value="NZ_CP136600.1"/>
</dbReference>
<reference evidence="1 2" key="1">
    <citation type="submission" date="2023-09" db="EMBL/GenBank/DDBJ databases">
        <authorList>
            <person name="Qi X."/>
        </authorList>
    </citation>
    <scope>NUCLEOTIDE SEQUENCE [LARGE SCALE GENOMIC DNA]</scope>
    <source>
        <strain evidence="1 2">S1-1</strain>
    </source>
</reference>
<evidence type="ECO:0008006" key="3">
    <source>
        <dbReference type="Google" id="ProtNLM"/>
    </source>
</evidence>
<dbReference type="EMBL" id="CP136600">
    <property type="protein sequence ID" value="WOH39412.1"/>
    <property type="molecule type" value="Genomic_DNA"/>
</dbReference>
<organism evidence="1 2">
    <name type="scientific">Thalassotalea fonticola</name>
    <dbReference type="NCBI Taxonomy" id="3065649"/>
    <lineage>
        <taxon>Bacteria</taxon>
        <taxon>Pseudomonadati</taxon>
        <taxon>Pseudomonadota</taxon>
        <taxon>Gammaproteobacteria</taxon>
        <taxon>Alteromonadales</taxon>
        <taxon>Colwelliaceae</taxon>
        <taxon>Thalassotalea</taxon>
    </lineage>
</organism>
<evidence type="ECO:0000313" key="1">
    <source>
        <dbReference type="EMBL" id="WOH39412.1"/>
    </source>
</evidence>
<accession>A0ABZ0GVB9</accession>
<evidence type="ECO:0000313" key="2">
    <source>
        <dbReference type="Proteomes" id="UP001301442"/>
    </source>
</evidence>
<proteinExistence type="predicted"/>